<dbReference type="InterPro" id="IPR056792">
    <property type="entry name" value="PRC_RimM"/>
</dbReference>
<keyword evidence="2 5" id="KW-0690">Ribosome biogenesis</keyword>
<dbReference type="PANTHER" id="PTHR33692:SF1">
    <property type="entry name" value="RIBOSOME MATURATION FACTOR RIMM"/>
    <property type="match status" value="1"/>
</dbReference>
<dbReference type="Gene3D" id="2.30.30.240">
    <property type="entry name" value="PRC-barrel domain"/>
    <property type="match status" value="1"/>
</dbReference>
<comment type="caution">
    <text evidence="8">The sequence shown here is derived from an EMBL/GenBank/DDBJ whole genome shotgun (WGS) entry which is preliminary data.</text>
</comment>
<reference evidence="9" key="1">
    <citation type="journal article" date="2014" name="Sci. Data">
        <title>Genomes of diverse isolates of the marine cyanobacterium Prochlorococcus.</title>
        <authorList>
            <person name="Biller S."/>
            <person name="Berube P."/>
            <person name="Thompson J."/>
            <person name="Kelly L."/>
            <person name="Roggensack S."/>
            <person name="Awad L."/>
            <person name="Roache-Johnson K."/>
            <person name="Ding H."/>
            <person name="Giovannoni S.J."/>
            <person name="Moore L.R."/>
            <person name="Chisholm S.W."/>
        </authorList>
    </citation>
    <scope>NUCLEOTIDE SEQUENCE [LARGE SCALE GENOMIC DNA]</scope>
    <source>
        <strain evidence="9">GP2</strain>
    </source>
</reference>
<dbReference type="eggNOG" id="COG0806">
    <property type="taxonomic scope" value="Bacteria"/>
</dbReference>
<dbReference type="InterPro" id="IPR002676">
    <property type="entry name" value="RimM_N"/>
</dbReference>
<comment type="function">
    <text evidence="5">An accessory protein needed during the final step in the assembly of 30S ribosomal subunit, possibly for assembly of the head region. Essential for efficient processing of 16S rRNA. May be needed both before and after RbfA during the maturation of 16S rRNA. It has affinity for free ribosomal 30S subunits but not for 70S ribosomes.</text>
</comment>
<keyword evidence="1 5" id="KW-0963">Cytoplasm</keyword>
<evidence type="ECO:0000259" key="6">
    <source>
        <dbReference type="Pfam" id="PF01782"/>
    </source>
</evidence>
<sequence length="181" mass="20860">MINKNEWLIVGLITSCHGINGQVKVKSLSDFDERFLKPGIRWLQKENEPPSKIELISGFKQPGKETFIIKIQGINTRNLAEQLKKFKILVKSDNLPNLKKEEFHLLELIDLKVKILENNELKIIGKVINLENEKNNLLVIELFKNQKKVLIPFVKEIVPSVDIKNNFLIINPPSGLLELYI</sequence>
<evidence type="ECO:0000313" key="9">
    <source>
        <dbReference type="Proteomes" id="UP000030598"/>
    </source>
</evidence>
<dbReference type="GO" id="GO:0043022">
    <property type="term" value="F:ribosome binding"/>
    <property type="evidence" value="ECO:0007669"/>
    <property type="project" value="InterPro"/>
</dbReference>
<dbReference type="Pfam" id="PF01782">
    <property type="entry name" value="RimM"/>
    <property type="match status" value="1"/>
</dbReference>
<dbReference type="Pfam" id="PF24986">
    <property type="entry name" value="PRC_RimM"/>
    <property type="match status" value="1"/>
</dbReference>
<organism evidence="8 9">
    <name type="scientific">Prochlorococcus marinus str. GP2</name>
    <dbReference type="NCBI Taxonomy" id="59925"/>
    <lineage>
        <taxon>Bacteria</taxon>
        <taxon>Bacillati</taxon>
        <taxon>Cyanobacteriota</taxon>
        <taxon>Cyanophyceae</taxon>
        <taxon>Synechococcales</taxon>
        <taxon>Prochlorococcaceae</taxon>
        <taxon>Prochlorococcus</taxon>
    </lineage>
</organism>
<dbReference type="GO" id="GO:0005840">
    <property type="term" value="C:ribosome"/>
    <property type="evidence" value="ECO:0007669"/>
    <property type="project" value="InterPro"/>
</dbReference>
<evidence type="ECO:0000256" key="2">
    <source>
        <dbReference type="ARBA" id="ARBA00022517"/>
    </source>
</evidence>
<evidence type="ECO:0000256" key="3">
    <source>
        <dbReference type="ARBA" id="ARBA00022552"/>
    </source>
</evidence>
<comment type="similarity">
    <text evidence="5">Belongs to the RimM family.</text>
</comment>
<evidence type="ECO:0000256" key="4">
    <source>
        <dbReference type="ARBA" id="ARBA00023186"/>
    </source>
</evidence>
<name>A0A0A1ZBL6_PROMR</name>
<dbReference type="HAMAP" id="MF_00014">
    <property type="entry name" value="Ribosome_mat_RimM"/>
    <property type="match status" value="1"/>
</dbReference>
<dbReference type="PANTHER" id="PTHR33692">
    <property type="entry name" value="RIBOSOME MATURATION FACTOR RIMM"/>
    <property type="match status" value="1"/>
</dbReference>
<comment type="subunit">
    <text evidence="5">Binds ribosomal protein uS19.</text>
</comment>
<dbReference type="RefSeq" id="WP_032525118.1">
    <property type="nucleotide sequence ID" value="NZ_CP138934.1"/>
</dbReference>
<dbReference type="InterPro" id="IPR011033">
    <property type="entry name" value="PRC_barrel-like_sf"/>
</dbReference>
<dbReference type="GO" id="GO:0042274">
    <property type="term" value="P:ribosomal small subunit biogenesis"/>
    <property type="evidence" value="ECO:0007669"/>
    <property type="project" value="UniProtKB-UniRule"/>
</dbReference>
<comment type="domain">
    <text evidence="5">The PRC barrel domain binds ribosomal protein uS19.</text>
</comment>
<dbReference type="GO" id="GO:0006364">
    <property type="term" value="P:rRNA processing"/>
    <property type="evidence" value="ECO:0007669"/>
    <property type="project" value="UniProtKB-UniRule"/>
</dbReference>
<dbReference type="SUPFAM" id="SSF50447">
    <property type="entry name" value="Translation proteins"/>
    <property type="match status" value="1"/>
</dbReference>
<dbReference type="InterPro" id="IPR009000">
    <property type="entry name" value="Transl_B-barrel_sf"/>
</dbReference>
<protein>
    <recommendedName>
        <fullName evidence="5">Ribosome maturation factor RimM</fullName>
    </recommendedName>
</protein>
<dbReference type="STRING" id="59925.EU91_1771"/>
<dbReference type="AlphaFoldDB" id="A0A0A1ZBL6"/>
<comment type="subcellular location">
    <subcellularLocation>
        <location evidence="5">Cytoplasm</location>
    </subcellularLocation>
</comment>
<feature type="domain" description="RimM N-terminal" evidence="6">
    <location>
        <begin position="10"/>
        <end position="93"/>
    </location>
</feature>
<proteinExistence type="inferred from homology"/>
<evidence type="ECO:0000256" key="1">
    <source>
        <dbReference type="ARBA" id="ARBA00022490"/>
    </source>
</evidence>
<dbReference type="Proteomes" id="UP000030598">
    <property type="component" value="Unassembled WGS sequence"/>
</dbReference>
<dbReference type="SUPFAM" id="SSF50346">
    <property type="entry name" value="PRC-barrel domain"/>
    <property type="match status" value="1"/>
</dbReference>
<dbReference type="InterPro" id="IPR036976">
    <property type="entry name" value="RimM_N_sf"/>
</dbReference>
<keyword evidence="4 5" id="KW-0143">Chaperone</keyword>
<feature type="domain" description="Ribosome maturation factor RimM PRC barrel" evidence="7">
    <location>
        <begin position="116"/>
        <end position="176"/>
    </location>
</feature>
<dbReference type="EMBL" id="JNAH01000008">
    <property type="protein sequence ID" value="KGF85668.1"/>
    <property type="molecule type" value="Genomic_DNA"/>
</dbReference>
<dbReference type="Gene3D" id="2.40.30.60">
    <property type="entry name" value="RimM"/>
    <property type="match status" value="1"/>
</dbReference>
<evidence type="ECO:0000313" key="8">
    <source>
        <dbReference type="EMBL" id="KGF85668.1"/>
    </source>
</evidence>
<accession>A0A0A1ZBL6</accession>
<dbReference type="NCBIfam" id="TIGR02273">
    <property type="entry name" value="16S_RimM"/>
    <property type="match status" value="1"/>
</dbReference>
<gene>
    <name evidence="5" type="primary">rimM</name>
    <name evidence="8" type="ORF">EU91_1771</name>
</gene>
<evidence type="ECO:0000259" key="7">
    <source>
        <dbReference type="Pfam" id="PF24986"/>
    </source>
</evidence>
<dbReference type="OrthoDB" id="9810331at2"/>
<keyword evidence="3 5" id="KW-0698">rRNA processing</keyword>
<dbReference type="InterPro" id="IPR011961">
    <property type="entry name" value="RimM"/>
</dbReference>
<evidence type="ECO:0000256" key="5">
    <source>
        <dbReference type="HAMAP-Rule" id="MF_00014"/>
    </source>
</evidence>
<dbReference type="GO" id="GO:0005737">
    <property type="term" value="C:cytoplasm"/>
    <property type="evidence" value="ECO:0007669"/>
    <property type="project" value="UniProtKB-SubCell"/>
</dbReference>